<evidence type="ECO:0000313" key="3">
    <source>
        <dbReference type="EMBL" id="CAB4184939.1"/>
    </source>
</evidence>
<dbReference type="EMBL" id="LR797336">
    <property type="protein sequence ID" value="CAB4204245.1"/>
    <property type="molecule type" value="Genomic_DNA"/>
</dbReference>
<dbReference type="EMBL" id="LR797068">
    <property type="protein sequence ID" value="CAB4184939.1"/>
    <property type="molecule type" value="Genomic_DNA"/>
</dbReference>
<proteinExistence type="predicted"/>
<sequence length="83" mass="9576">MSHLMHYEHKDFLANPTKYTLFKTATTAAHFFGENGNDLPKGTIVGLECLGVRRNQLYKRDEPIYKLHTGHVVYANSLHRFTL</sequence>
<evidence type="ECO:0000313" key="4">
    <source>
        <dbReference type="EMBL" id="CAB4204245.1"/>
    </source>
</evidence>
<evidence type="ECO:0000313" key="2">
    <source>
        <dbReference type="EMBL" id="CAB4173154.1"/>
    </source>
</evidence>
<evidence type="ECO:0000313" key="5">
    <source>
        <dbReference type="EMBL" id="CAB5238516.1"/>
    </source>
</evidence>
<dbReference type="EMBL" id="LR796900">
    <property type="protein sequence ID" value="CAB4173154.1"/>
    <property type="molecule type" value="Genomic_DNA"/>
</dbReference>
<accession>A0A6J5S6S5</accession>
<name>A0A6J5S6S5_9CAUD</name>
<reference evidence="4" key="1">
    <citation type="submission" date="2020-05" db="EMBL/GenBank/DDBJ databases">
        <authorList>
            <person name="Chiriac C."/>
            <person name="Salcher M."/>
            <person name="Ghai R."/>
            <person name="Kavagutti S V."/>
        </authorList>
    </citation>
    <scope>NUCLEOTIDE SEQUENCE</scope>
</reference>
<evidence type="ECO:0000313" key="1">
    <source>
        <dbReference type="EMBL" id="CAB4153883.1"/>
    </source>
</evidence>
<protein>
    <submittedName>
        <fullName evidence="4">Uncharacterized protein</fullName>
    </submittedName>
</protein>
<dbReference type="EMBL" id="LR796605">
    <property type="protein sequence ID" value="CAB4153883.1"/>
    <property type="molecule type" value="Genomic_DNA"/>
</dbReference>
<gene>
    <name evidence="3" type="ORF">UFOVP1115_59</name>
    <name evidence="4" type="ORF">UFOVP1390_43</name>
    <name evidence="5" type="ORF">UFOVP1567_58</name>
    <name evidence="1" type="ORF">UFOVP626_37</name>
    <name evidence="2" type="ORF">UFOVP951_32</name>
</gene>
<organism evidence="4">
    <name type="scientific">uncultured Caudovirales phage</name>
    <dbReference type="NCBI Taxonomy" id="2100421"/>
    <lineage>
        <taxon>Viruses</taxon>
        <taxon>Duplodnaviria</taxon>
        <taxon>Heunggongvirae</taxon>
        <taxon>Uroviricota</taxon>
        <taxon>Caudoviricetes</taxon>
        <taxon>Peduoviridae</taxon>
        <taxon>Maltschvirus</taxon>
        <taxon>Maltschvirus maltsch</taxon>
    </lineage>
</organism>
<dbReference type="EMBL" id="LR798459">
    <property type="protein sequence ID" value="CAB5238516.1"/>
    <property type="molecule type" value="Genomic_DNA"/>
</dbReference>